<dbReference type="SUPFAM" id="SSF53901">
    <property type="entry name" value="Thiolase-like"/>
    <property type="match status" value="1"/>
</dbReference>
<feature type="domain" description="Beta-ketoacyl-[acyl-carrier-protein] synthase III C-terminal" evidence="4">
    <location>
        <begin position="233"/>
        <end position="322"/>
    </location>
</feature>
<evidence type="ECO:0000256" key="2">
    <source>
        <dbReference type="ARBA" id="ARBA00022679"/>
    </source>
</evidence>
<organism evidence="6">
    <name type="scientific">Streptomyces sp. R28</name>
    <dbReference type="NCBI Taxonomy" id="3238628"/>
    <lineage>
        <taxon>Bacteria</taxon>
        <taxon>Bacillati</taxon>
        <taxon>Actinomycetota</taxon>
        <taxon>Actinomycetes</taxon>
        <taxon>Kitasatosporales</taxon>
        <taxon>Streptomycetaceae</taxon>
        <taxon>Streptomyces</taxon>
    </lineage>
</organism>
<feature type="domain" description="Beta-ketoacyl-[acyl-carrier-protein] synthase III N-terminal" evidence="5">
    <location>
        <begin position="110"/>
        <end position="189"/>
    </location>
</feature>
<dbReference type="GO" id="GO:0044550">
    <property type="term" value="P:secondary metabolite biosynthetic process"/>
    <property type="evidence" value="ECO:0007669"/>
    <property type="project" value="TreeGrafter"/>
</dbReference>
<dbReference type="NCBIfam" id="NF006829">
    <property type="entry name" value="PRK09352.1"/>
    <property type="match status" value="1"/>
</dbReference>
<proteinExistence type="predicted"/>
<keyword evidence="2" id="KW-0808">Transferase</keyword>
<accession>A0AB39Q6L8</accession>
<gene>
    <name evidence="6" type="ORF">AB5J49_34925</name>
</gene>
<evidence type="ECO:0000259" key="5">
    <source>
        <dbReference type="Pfam" id="PF08545"/>
    </source>
</evidence>
<keyword evidence="1" id="KW-0963">Cytoplasm</keyword>
<evidence type="ECO:0000256" key="1">
    <source>
        <dbReference type="ARBA" id="ARBA00022490"/>
    </source>
</evidence>
<reference evidence="6" key="1">
    <citation type="submission" date="2024-07" db="EMBL/GenBank/DDBJ databases">
        <authorList>
            <person name="Yu S.T."/>
        </authorList>
    </citation>
    <scope>NUCLEOTIDE SEQUENCE</scope>
    <source>
        <strain evidence="6">R28</strain>
    </source>
</reference>
<dbReference type="GO" id="GO:0004315">
    <property type="term" value="F:3-oxoacyl-[acyl-carrier-protein] synthase activity"/>
    <property type="evidence" value="ECO:0007669"/>
    <property type="project" value="InterPro"/>
</dbReference>
<dbReference type="Pfam" id="PF08545">
    <property type="entry name" value="ACP_syn_III"/>
    <property type="match status" value="1"/>
</dbReference>
<evidence type="ECO:0000259" key="4">
    <source>
        <dbReference type="Pfam" id="PF08541"/>
    </source>
</evidence>
<dbReference type="Gene3D" id="3.40.47.10">
    <property type="match status" value="1"/>
</dbReference>
<dbReference type="Pfam" id="PF08541">
    <property type="entry name" value="ACP_syn_III_C"/>
    <property type="match status" value="1"/>
</dbReference>
<name>A0AB39Q6L8_9ACTN</name>
<dbReference type="CDD" id="cd00830">
    <property type="entry name" value="KAS_III"/>
    <property type="match status" value="1"/>
</dbReference>
<dbReference type="InterPro" id="IPR013747">
    <property type="entry name" value="ACP_syn_III_C"/>
</dbReference>
<dbReference type="GO" id="GO:0006633">
    <property type="term" value="P:fatty acid biosynthetic process"/>
    <property type="evidence" value="ECO:0007669"/>
    <property type="project" value="InterPro"/>
</dbReference>
<dbReference type="InterPro" id="IPR016039">
    <property type="entry name" value="Thiolase-like"/>
</dbReference>
<evidence type="ECO:0000313" key="6">
    <source>
        <dbReference type="EMBL" id="XDQ38132.1"/>
    </source>
</evidence>
<dbReference type="InterPro" id="IPR013751">
    <property type="entry name" value="ACP_syn_III_N"/>
</dbReference>
<dbReference type="AlphaFoldDB" id="A0AB39Q6L8"/>
<dbReference type="EMBL" id="CP163439">
    <property type="protein sequence ID" value="XDQ38132.1"/>
    <property type="molecule type" value="Genomic_DNA"/>
</dbReference>
<dbReference type="PANTHER" id="PTHR34069">
    <property type="entry name" value="3-OXOACYL-[ACYL-CARRIER-PROTEIN] SYNTHASE 3"/>
    <property type="match status" value="1"/>
</dbReference>
<dbReference type="PANTHER" id="PTHR34069:SF2">
    <property type="entry name" value="BETA-KETOACYL-[ACYL-CARRIER-PROTEIN] SYNTHASE III"/>
    <property type="match status" value="1"/>
</dbReference>
<dbReference type="RefSeq" id="WP_369172838.1">
    <property type="nucleotide sequence ID" value="NZ_CP163439.1"/>
</dbReference>
<keyword evidence="3" id="KW-0012">Acyltransferase</keyword>
<sequence length="332" mass="34002">MTRHLPFGIIGTGAYLPAHTLTNDEVAVHFGKPGQWVHDRTGIAGRRVAAPGETVTQMAAAAAEKALAAAGVPADRVALILATSSTPGQFAPGIACGVQGVLGAVRATAMDVNAACAGFSTAAHTALAFLSGDLTRGPVLVVAAERYSTHLDYTDRRTAALFGDGAGAVVMDAVPSSYGFLHSAIGSDGSKADYVRIVLHEGRSRDPYTVVMDGRSTRAFIEERLPRTLDEALAATGLSLGDIDLIVPHQANVHLVRRVLTEAGAAAGQIFMTGQDYGNTGAASVPITLDAAHAAGRLHDGACVLLTSIGAGMTWGTAILRWQGAAQASSAG</sequence>
<protein>
    <submittedName>
        <fullName evidence="6">3-oxoacyl-ACP synthase III family protein</fullName>
    </submittedName>
</protein>
<evidence type="ECO:0000256" key="3">
    <source>
        <dbReference type="ARBA" id="ARBA00023315"/>
    </source>
</evidence>